<protein>
    <recommendedName>
        <fullName evidence="7">Thioredoxin</fullName>
    </recommendedName>
</protein>
<comment type="similarity">
    <text evidence="1">Belongs to the thioredoxin family.</text>
</comment>
<keyword evidence="4" id="KW-0249">Electron transport</keyword>
<dbReference type="Pfam" id="PF00085">
    <property type="entry name" value="Thioredoxin"/>
    <property type="match status" value="1"/>
</dbReference>
<dbReference type="EMBL" id="BAABDC010000002">
    <property type="protein sequence ID" value="GAA3702442.1"/>
    <property type="molecule type" value="Genomic_DNA"/>
</dbReference>
<evidence type="ECO:0000256" key="4">
    <source>
        <dbReference type="ARBA" id="ARBA00022982"/>
    </source>
</evidence>
<evidence type="ECO:0000256" key="3">
    <source>
        <dbReference type="ARBA" id="ARBA00022723"/>
    </source>
</evidence>
<proteinExistence type="inferred from homology"/>
<dbReference type="Gene3D" id="2.30.30.380">
    <property type="entry name" value="Zn-finger domain of Sec23/24"/>
    <property type="match status" value="1"/>
</dbReference>
<dbReference type="PROSITE" id="PS00194">
    <property type="entry name" value="THIOREDOXIN_1"/>
    <property type="match status" value="1"/>
</dbReference>
<dbReference type="InterPro" id="IPR013766">
    <property type="entry name" value="Thioredoxin_domain"/>
</dbReference>
<dbReference type="CDD" id="cd02947">
    <property type="entry name" value="TRX_family"/>
    <property type="match status" value="1"/>
</dbReference>
<dbReference type="Gene3D" id="3.40.30.10">
    <property type="entry name" value="Glutaredoxin"/>
    <property type="match status" value="1"/>
</dbReference>
<dbReference type="NCBIfam" id="TIGR01068">
    <property type="entry name" value="thioredoxin"/>
    <property type="match status" value="1"/>
</dbReference>
<dbReference type="RefSeq" id="WP_142177592.1">
    <property type="nucleotide sequence ID" value="NZ_BAABDC010000002.1"/>
</dbReference>
<dbReference type="SUPFAM" id="SSF52833">
    <property type="entry name" value="Thioredoxin-like"/>
    <property type="match status" value="1"/>
</dbReference>
<evidence type="ECO:0000256" key="6">
    <source>
        <dbReference type="ARBA" id="ARBA00023284"/>
    </source>
</evidence>
<evidence type="ECO:0000256" key="5">
    <source>
        <dbReference type="ARBA" id="ARBA00023157"/>
    </source>
</evidence>
<gene>
    <name evidence="10" type="primary">trxC</name>
    <name evidence="10" type="ORF">GCM10022399_18620</name>
</gene>
<feature type="domain" description="Thioredoxin" evidence="9">
    <location>
        <begin position="19"/>
        <end position="147"/>
    </location>
</feature>
<evidence type="ECO:0000256" key="2">
    <source>
        <dbReference type="ARBA" id="ARBA00022448"/>
    </source>
</evidence>
<dbReference type="InterPro" id="IPR049299">
    <property type="entry name" value="Thio2_N"/>
</dbReference>
<keyword evidence="6" id="KW-0676">Redox-active center</keyword>
<keyword evidence="3" id="KW-0479">Metal-binding</keyword>
<dbReference type="PRINTS" id="PR00421">
    <property type="entry name" value="THIOREDOXIN"/>
</dbReference>
<evidence type="ECO:0000256" key="8">
    <source>
        <dbReference type="SAM" id="MobiDB-lite"/>
    </source>
</evidence>
<reference evidence="11" key="1">
    <citation type="journal article" date="2019" name="Int. J. Syst. Evol. Microbiol.">
        <title>The Global Catalogue of Microorganisms (GCM) 10K type strain sequencing project: providing services to taxonomists for standard genome sequencing and annotation.</title>
        <authorList>
            <consortium name="The Broad Institute Genomics Platform"/>
            <consortium name="The Broad Institute Genome Sequencing Center for Infectious Disease"/>
            <person name="Wu L."/>
            <person name="Ma J."/>
        </authorList>
    </citation>
    <scope>NUCLEOTIDE SEQUENCE [LARGE SCALE GENOMIC DNA]</scope>
    <source>
        <strain evidence="11">JCM 17125</strain>
    </source>
</reference>
<keyword evidence="5" id="KW-1015">Disulfide bond</keyword>
<sequence length="166" mass="17602">MSATVKSPSKVVMCPNCGTKNRVPAAAAGAPRCGSCHKPLPWVVDTSDADFTGVADESTIPVLVDLWAPWCGPCRMVSPALEQLATELAGTMKLVKVNADEAPELSRRFEVQAIPTLVLMHHGKVVDKQVGAAPAPALRSWLSKHLPKEEAESPRASAPSTTDDPQ</sequence>
<evidence type="ECO:0000313" key="11">
    <source>
        <dbReference type="Proteomes" id="UP001501468"/>
    </source>
</evidence>
<dbReference type="InterPro" id="IPR005746">
    <property type="entry name" value="Thioredoxin"/>
</dbReference>
<evidence type="ECO:0000256" key="1">
    <source>
        <dbReference type="ARBA" id="ARBA00008987"/>
    </source>
</evidence>
<organism evidence="10 11">
    <name type="scientific">Terrabacter ginsenosidimutans</name>
    <dbReference type="NCBI Taxonomy" id="490575"/>
    <lineage>
        <taxon>Bacteria</taxon>
        <taxon>Bacillati</taxon>
        <taxon>Actinomycetota</taxon>
        <taxon>Actinomycetes</taxon>
        <taxon>Micrococcales</taxon>
        <taxon>Intrasporangiaceae</taxon>
        <taxon>Terrabacter</taxon>
    </lineage>
</organism>
<dbReference type="Pfam" id="PF21352">
    <property type="entry name" value="Zn_ribbon_Thio2"/>
    <property type="match status" value="1"/>
</dbReference>
<dbReference type="PANTHER" id="PTHR45663:SF11">
    <property type="entry name" value="GEO12009P1"/>
    <property type="match status" value="1"/>
</dbReference>
<keyword evidence="11" id="KW-1185">Reference proteome</keyword>
<dbReference type="PANTHER" id="PTHR45663">
    <property type="entry name" value="GEO12009P1"/>
    <property type="match status" value="1"/>
</dbReference>
<feature type="region of interest" description="Disordered" evidence="8">
    <location>
        <begin position="141"/>
        <end position="166"/>
    </location>
</feature>
<evidence type="ECO:0000256" key="7">
    <source>
        <dbReference type="NCBIfam" id="TIGR01068"/>
    </source>
</evidence>
<dbReference type="Proteomes" id="UP001501468">
    <property type="component" value="Unassembled WGS sequence"/>
</dbReference>
<dbReference type="PROSITE" id="PS51352">
    <property type="entry name" value="THIOREDOXIN_2"/>
    <property type="match status" value="1"/>
</dbReference>
<comment type="caution">
    <text evidence="10">The sequence shown here is derived from an EMBL/GenBank/DDBJ whole genome shotgun (WGS) entry which is preliminary data.</text>
</comment>
<evidence type="ECO:0000259" key="9">
    <source>
        <dbReference type="PROSITE" id="PS51352"/>
    </source>
</evidence>
<accession>A0ABP7D9C2</accession>
<name>A0ABP7D9C2_9MICO</name>
<keyword evidence="2" id="KW-0813">Transport</keyword>
<dbReference type="InterPro" id="IPR036249">
    <property type="entry name" value="Thioredoxin-like_sf"/>
</dbReference>
<evidence type="ECO:0000313" key="10">
    <source>
        <dbReference type="EMBL" id="GAA3702442.1"/>
    </source>
</evidence>
<dbReference type="InterPro" id="IPR017937">
    <property type="entry name" value="Thioredoxin_CS"/>
</dbReference>